<dbReference type="EC" id="2.3.1.40" evidence="13"/>
<feature type="domain" description="Phospholipid/glycerol acyltransferase" evidence="14">
    <location>
        <begin position="30"/>
        <end position="140"/>
    </location>
</feature>
<evidence type="ECO:0000256" key="13">
    <source>
        <dbReference type="HAMAP-Rule" id="MF_01162"/>
    </source>
</evidence>
<dbReference type="InterPro" id="IPR045851">
    <property type="entry name" value="AMP-bd_C_sf"/>
</dbReference>
<comment type="similarity">
    <text evidence="13">In the N-terminal section; belongs to the 2-acyl-GPE acetyltransferase family.</text>
</comment>
<evidence type="ECO:0000256" key="1">
    <source>
        <dbReference type="ARBA" id="ARBA00006432"/>
    </source>
</evidence>
<dbReference type="PANTHER" id="PTHR43201">
    <property type="entry name" value="ACYL-COA SYNTHETASE"/>
    <property type="match status" value="1"/>
</dbReference>
<evidence type="ECO:0000256" key="11">
    <source>
        <dbReference type="ARBA" id="ARBA00023268"/>
    </source>
</evidence>
<dbReference type="SMART" id="SM00563">
    <property type="entry name" value="PlsC"/>
    <property type="match status" value="1"/>
</dbReference>
<dbReference type="GO" id="GO:0008654">
    <property type="term" value="P:phospholipid biosynthetic process"/>
    <property type="evidence" value="ECO:0007669"/>
    <property type="project" value="InterPro"/>
</dbReference>
<keyword evidence="12 13" id="KW-0012">Acyltransferase</keyword>
<evidence type="ECO:0000256" key="2">
    <source>
        <dbReference type="ARBA" id="ARBA00022475"/>
    </source>
</evidence>
<protein>
    <recommendedName>
        <fullName evidence="13">Bifunctional protein Aas</fullName>
    </recommendedName>
    <domain>
        <recommendedName>
            <fullName evidence="13">2-acylglycerophosphoethanolamine acyltransferase</fullName>
            <ecNumber evidence="13">2.3.1.40</ecNumber>
        </recommendedName>
        <alternativeName>
            <fullName evidence="13">2-acyl-GPE acyltransferase</fullName>
        </alternativeName>
        <alternativeName>
            <fullName evidence="13">Acyl-[acyl-carrier-protein]--phospholipid O-acyltransferase</fullName>
        </alternativeName>
    </domain>
    <domain>
        <recommendedName>
            <fullName evidence="13">Acyl-[acyl-carrier-protein] synthetase</fullName>
            <ecNumber evidence="13">6.2.1.20</ecNumber>
        </recommendedName>
        <alternativeName>
            <fullName evidence="13">Acyl-ACP synthetase</fullName>
        </alternativeName>
        <alternativeName>
            <fullName evidence="13">Long-chain-fatty-acid--[acyl-carrier-protein] ligase</fullName>
        </alternativeName>
    </domain>
</protein>
<feature type="region of interest" description="AMP-binding" evidence="13">
    <location>
        <begin position="233"/>
        <end position="646"/>
    </location>
</feature>
<keyword evidence="5 13" id="KW-0808">Transferase</keyword>
<dbReference type="GO" id="GO:0008779">
    <property type="term" value="F:acyl-[acyl-carrier-protein]-phospholipid O-acyltransferase activity"/>
    <property type="evidence" value="ECO:0007669"/>
    <property type="project" value="UniProtKB-UniRule"/>
</dbReference>
<name>A0AA95GNY7_9GAMM</name>
<dbReference type="Pfam" id="PF00501">
    <property type="entry name" value="AMP-binding"/>
    <property type="match status" value="1"/>
</dbReference>
<dbReference type="Gene3D" id="3.30.300.30">
    <property type="match status" value="1"/>
</dbReference>
<organism evidence="15 16">
    <name type="scientific">Arsenophonus nasoniae</name>
    <name type="common">son-killer infecting Nasonia vitripennis</name>
    <dbReference type="NCBI Taxonomy" id="638"/>
    <lineage>
        <taxon>Bacteria</taxon>
        <taxon>Pseudomonadati</taxon>
        <taxon>Pseudomonadota</taxon>
        <taxon>Gammaproteobacteria</taxon>
        <taxon>Enterobacterales</taxon>
        <taxon>Morganellaceae</taxon>
        <taxon>Arsenophonus</taxon>
    </lineage>
</organism>
<gene>
    <name evidence="13 15" type="primary">aas</name>
    <name evidence="15" type="ORF">QE210_04510</name>
</gene>
<dbReference type="InterPro" id="IPR000873">
    <property type="entry name" value="AMP-dep_synth/lig_dom"/>
</dbReference>
<keyword evidence="9 13" id="KW-1133">Transmembrane helix</keyword>
<dbReference type="Pfam" id="PF01553">
    <property type="entry name" value="Acyltransferase"/>
    <property type="match status" value="1"/>
</dbReference>
<dbReference type="AlphaFoldDB" id="A0AA95GNY7"/>
<evidence type="ECO:0000256" key="10">
    <source>
        <dbReference type="ARBA" id="ARBA00023136"/>
    </source>
</evidence>
<keyword evidence="6 13" id="KW-0812">Transmembrane</keyword>
<evidence type="ECO:0000256" key="8">
    <source>
        <dbReference type="ARBA" id="ARBA00022840"/>
    </source>
</evidence>
<evidence type="ECO:0000256" key="7">
    <source>
        <dbReference type="ARBA" id="ARBA00022741"/>
    </source>
</evidence>
<dbReference type="InterPro" id="IPR023775">
    <property type="entry name" value="Aas"/>
</dbReference>
<comment type="similarity">
    <text evidence="13">In the C-terminal section; belongs to the ATP-dependent AMP-binding enzyme family.</text>
</comment>
<dbReference type="GO" id="GO:0008922">
    <property type="term" value="F:long-chain fatty acid [acyl-carrier-protein] ligase activity"/>
    <property type="evidence" value="ECO:0007669"/>
    <property type="project" value="UniProtKB-UniRule"/>
</dbReference>
<dbReference type="HAMAP" id="MF_01162">
    <property type="entry name" value="Aas"/>
    <property type="match status" value="1"/>
</dbReference>
<dbReference type="NCBIfam" id="NF005959">
    <property type="entry name" value="PRK08043.1"/>
    <property type="match status" value="1"/>
</dbReference>
<dbReference type="EMBL" id="CP123504">
    <property type="protein sequence ID" value="WGM02367.1"/>
    <property type="molecule type" value="Genomic_DNA"/>
</dbReference>
<reference evidence="15" key="1">
    <citation type="submission" date="2023-04" db="EMBL/GenBank/DDBJ databases">
        <title>Genome dynamics across the evolutionary transition to endosymbiosis.</title>
        <authorList>
            <person name="Siozios S."/>
            <person name="Nadal-Jimenez P."/>
            <person name="Azagi T."/>
            <person name="Sprong H."/>
            <person name="Frost C.L."/>
            <person name="Parratt S.R."/>
            <person name="Taylor G."/>
            <person name="Brettell L."/>
            <person name="Lew K.C."/>
            <person name="Croft L."/>
            <person name="King K.C."/>
            <person name="Brockhurst M.A."/>
            <person name="Hypsa V."/>
            <person name="Novakova E."/>
            <person name="Darby A.C."/>
            <person name="Hurst G.D.D."/>
        </authorList>
    </citation>
    <scope>NUCLEOTIDE SEQUENCE</scope>
    <source>
        <strain evidence="15">APv</strain>
    </source>
</reference>
<comment type="function">
    <text evidence="13">Plays a role in lysophospholipid acylation. Transfers fatty acids to the 1-position via an enzyme-bound acyl-ACP intermediate in the presence of ATP and magnesium. Its physiological function is to regenerate phosphatidylethanolamine from 2-acyl-glycero-3-phosphoethanolamine (2-acyl-GPE) formed by transacylation reactions or degradation by phospholipase A1.</text>
</comment>
<keyword evidence="7 13" id="KW-0547">Nucleotide-binding</keyword>
<evidence type="ECO:0000259" key="14">
    <source>
        <dbReference type="SMART" id="SM00563"/>
    </source>
</evidence>
<evidence type="ECO:0000256" key="6">
    <source>
        <dbReference type="ARBA" id="ARBA00022692"/>
    </source>
</evidence>
<dbReference type="Gene3D" id="3.40.50.12780">
    <property type="entry name" value="N-terminal domain of ligase-like"/>
    <property type="match status" value="1"/>
</dbReference>
<keyword evidence="3" id="KW-0997">Cell inner membrane</keyword>
<keyword evidence="10 13" id="KW-0472">Membrane</keyword>
<dbReference type="PROSITE" id="PS00455">
    <property type="entry name" value="AMP_BINDING"/>
    <property type="match status" value="1"/>
</dbReference>
<dbReference type="InterPro" id="IPR042099">
    <property type="entry name" value="ANL_N_sf"/>
</dbReference>
<comment type="catalytic activity">
    <reaction evidence="13">
        <text>a long-chain fatty acid + holo-[ACP] + ATP = a long-chain fatty acyl-[ACP] + AMP + diphosphate</text>
        <dbReference type="Rhea" id="RHEA:45588"/>
        <dbReference type="Rhea" id="RHEA-COMP:9685"/>
        <dbReference type="Rhea" id="RHEA-COMP:12682"/>
        <dbReference type="ChEBI" id="CHEBI:30616"/>
        <dbReference type="ChEBI" id="CHEBI:33019"/>
        <dbReference type="ChEBI" id="CHEBI:57560"/>
        <dbReference type="ChEBI" id="CHEBI:64479"/>
        <dbReference type="ChEBI" id="CHEBI:133243"/>
        <dbReference type="ChEBI" id="CHEBI:456215"/>
        <dbReference type="EC" id="6.2.1.20"/>
    </reaction>
</comment>
<comment type="catalytic activity">
    <reaction evidence="13">
        <text>a 2-acyl-sn-glycero-3-phosphoethanolamine + a fatty acyl-[ACP] = a 1,2-diacyl-sn-glycero-3-phosphoethanolamine + holo-[ACP]</text>
        <dbReference type="Rhea" id="RHEA:10304"/>
        <dbReference type="Rhea" id="RHEA-COMP:9685"/>
        <dbReference type="Rhea" id="RHEA-COMP:14125"/>
        <dbReference type="ChEBI" id="CHEBI:64479"/>
        <dbReference type="ChEBI" id="CHEBI:64612"/>
        <dbReference type="ChEBI" id="CHEBI:65213"/>
        <dbReference type="ChEBI" id="CHEBI:138651"/>
        <dbReference type="EC" id="2.3.1.40"/>
    </reaction>
</comment>
<keyword evidence="8 13" id="KW-0067">ATP-binding</keyword>
<evidence type="ECO:0000256" key="4">
    <source>
        <dbReference type="ARBA" id="ARBA00022598"/>
    </source>
</evidence>
<dbReference type="InterPro" id="IPR020845">
    <property type="entry name" value="AMP-binding_CS"/>
</dbReference>
<keyword evidence="2 13" id="KW-1003">Cell membrane</keyword>
<evidence type="ECO:0000313" key="15">
    <source>
        <dbReference type="EMBL" id="WGM02367.1"/>
    </source>
</evidence>
<dbReference type="EC" id="6.2.1.20" evidence="13"/>
<dbReference type="PANTHER" id="PTHR43201:SF5">
    <property type="entry name" value="MEDIUM-CHAIN ACYL-COA LIGASE ACSF2, MITOCHONDRIAL"/>
    <property type="match status" value="1"/>
</dbReference>
<dbReference type="GO" id="GO:0031956">
    <property type="term" value="F:medium-chain fatty acid-CoA ligase activity"/>
    <property type="evidence" value="ECO:0007669"/>
    <property type="project" value="TreeGrafter"/>
</dbReference>
<feature type="active site" evidence="13">
    <location>
        <position position="36"/>
    </location>
</feature>
<sequence length="715" mass="80353">MLIKLLRAIFQFFFRVTVVGEIKLKKYERCLITPNHVSFLDGILLALFLPIRPLFAVYSSIGTPRFIKLLKPYADVVPLDPANPMAIRTLVREIEKGRPIVIFPEGRISVHGSLMKIYDGAAFVAAKTEAKIVPIRIDGPELSYFSRLKGIFKLKYFPKMTLTILPATKITMPEAKRAAERRRLAGAQLYKIMKEARLHNRPQQTLIEAYLDAMKRFGRFTACIEDISFKEDSYQSFLKKILAVGRIIERYTKQHEHIGLLLPNATMTAATIFGSILRGRIPAMMNYTAGSNGVKNAIKAASIKTIFSSRQFIEKGKLSHLPEQVTEVNWIYLEDLQDSLTWQDKKWILYYLLLPKKALIPAKPDDAALILFTSGSEGTPKGVVHSHTSLLANVEQVKTVADFTPKDRFMSALPLFHAFGLTVGLFIPIFSGSRVLLYPSPLHYRVIPELVYEKNCTVLFATPTFLAHYARFAHPYDFARVRYVVAGAEKLIESTKKIWFDKFGIRILEGYGVTECAPIVSINVPMAAKVDTVGQILPGIETRLLPVPGIKQAGRLQLRGPNVMKGYLRVEDPNRLELPHAENSQGENEKGWYDTGDIVEFDNDDYCVIRGRAKRFAKLAGEMVSLETVEHLVGSISPHAQHGVVIKTTNNKGESLILYTTDNTLDRRQLLAAAKEKGLPELAVPRDIRYLKIFPVLGSGKPDFVALKKIAQEES</sequence>
<feature type="region of interest" description="Acyltransferase" evidence="13">
    <location>
        <begin position="15"/>
        <end position="138"/>
    </location>
</feature>
<proteinExistence type="inferred from homology"/>
<evidence type="ECO:0000256" key="12">
    <source>
        <dbReference type="ARBA" id="ARBA00023315"/>
    </source>
</evidence>
<evidence type="ECO:0000313" key="16">
    <source>
        <dbReference type="Proteomes" id="UP001177595"/>
    </source>
</evidence>
<dbReference type="SUPFAM" id="SSF69593">
    <property type="entry name" value="Glycerol-3-phosphate (1)-acyltransferase"/>
    <property type="match status" value="1"/>
</dbReference>
<evidence type="ECO:0000256" key="3">
    <source>
        <dbReference type="ARBA" id="ARBA00022519"/>
    </source>
</evidence>
<dbReference type="GO" id="GO:0005886">
    <property type="term" value="C:plasma membrane"/>
    <property type="evidence" value="ECO:0007669"/>
    <property type="project" value="UniProtKB-SubCell"/>
</dbReference>
<dbReference type="Proteomes" id="UP001177595">
    <property type="component" value="Chromosome"/>
</dbReference>
<dbReference type="RefSeq" id="WP_280625634.1">
    <property type="nucleotide sequence ID" value="NZ_CP123504.1"/>
</dbReference>
<keyword evidence="11 13" id="KW-0511">Multifunctional enzyme</keyword>
<dbReference type="CDD" id="cd07989">
    <property type="entry name" value="LPLAT_AGPAT-like"/>
    <property type="match status" value="1"/>
</dbReference>
<accession>A0AA95GNY7</accession>
<dbReference type="GO" id="GO:0005524">
    <property type="term" value="F:ATP binding"/>
    <property type="evidence" value="ECO:0007669"/>
    <property type="project" value="UniProtKB-KW"/>
</dbReference>
<dbReference type="SUPFAM" id="SSF56801">
    <property type="entry name" value="Acetyl-CoA synthetase-like"/>
    <property type="match status" value="1"/>
</dbReference>
<comment type="similarity">
    <text evidence="1">Belongs to the ATP-dependent AMP-binding enzyme family.</text>
</comment>
<keyword evidence="4 13" id="KW-0436">Ligase</keyword>
<evidence type="ECO:0000256" key="9">
    <source>
        <dbReference type="ARBA" id="ARBA00022989"/>
    </source>
</evidence>
<comment type="subcellular location">
    <subcellularLocation>
        <location evidence="13">Cell membrane</location>
        <topology evidence="13">Multi-pass membrane protein</topology>
    </subcellularLocation>
</comment>
<evidence type="ECO:0000256" key="5">
    <source>
        <dbReference type="ARBA" id="ARBA00022679"/>
    </source>
</evidence>
<dbReference type="InterPro" id="IPR002123">
    <property type="entry name" value="Plipid/glycerol_acylTrfase"/>
</dbReference>
<dbReference type="GO" id="GO:0006631">
    <property type="term" value="P:fatty acid metabolic process"/>
    <property type="evidence" value="ECO:0007669"/>
    <property type="project" value="InterPro"/>
</dbReference>